<feature type="binding site" evidence="9">
    <location>
        <position position="50"/>
    </location>
    <ligand>
        <name>substrate</name>
    </ligand>
</feature>
<dbReference type="EMBL" id="JBHUPE010000010">
    <property type="protein sequence ID" value="MFD2906222.1"/>
    <property type="molecule type" value="Genomic_DNA"/>
</dbReference>
<feature type="binding site" evidence="9">
    <location>
        <begin position="112"/>
        <end position="115"/>
    </location>
    <ligand>
        <name>ATP</name>
        <dbReference type="ChEBI" id="CHEBI:30616"/>
    </ligand>
</feature>
<keyword evidence="7 9" id="KW-0460">Magnesium</keyword>
<evidence type="ECO:0000256" key="4">
    <source>
        <dbReference type="ARBA" id="ARBA00022741"/>
    </source>
</evidence>
<evidence type="ECO:0000313" key="10">
    <source>
        <dbReference type="EMBL" id="MFD2906222.1"/>
    </source>
</evidence>
<dbReference type="PANTHER" id="PTHR43210">
    <property type="entry name" value="DETHIOBIOTIN SYNTHETASE"/>
    <property type="match status" value="1"/>
</dbReference>
<evidence type="ECO:0000256" key="6">
    <source>
        <dbReference type="ARBA" id="ARBA00022840"/>
    </source>
</evidence>
<gene>
    <name evidence="9 10" type="primary">bioD</name>
    <name evidence="10" type="ORF">ACFS6I_20000</name>
</gene>
<comment type="function">
    <text evidence="9">Catalyzes a mechanistically unusual reaction, the ATP-dependent insertion of CO2 between the N7 and N8 nitrogen atoms of 7,8-diaminopelargonic acid (DAPA, also called 7,8-diammoniononanoate) to form a ureido ring.</text>
</comment>
<comment type="subcellular location">
    <subcellularLocation>
        <location evidence="9">Cytoplasm</location>
    </subcellularLocation>
</comment>
<comment type="caution">
    <text evidence="10">The sequence shown here is derived from an EMBL/GenBank/DDBJ whole genome shotgun (WGS) entry which is preliminary data.</text>
</comment>
<comment type="pathway">
    <text evidence="9">Cofactor biosynthesis; biotin biosynthesis; biotin from 7,8-diaminononanoate: step 1/2.</text>
</comment>
<comment type="caution">
    <text evidence="9">Lacks conserved residue(s) required for the propagation of feature annotation.</text>
</comment>
<reference evidence="11" key="1">
    <citation type="journal article" date="2019" name="Int. J. Syst. Evol. Microbiol.">
        <title>The Global Catalogue of Microorganisms (GCM) 10K type strain sequencing project: providing services to taxonomists for standard genome sequencing and annotation.</title>
        <authorList>
            <consortium name="The Broad Institute Genomics Platform"/>
            <consortium name="The Broad Institute Genome Sequencing Center for Infectious Disease"/>
            <person name="Wu L."/>
            <person name="Ma J."/>
        </authorList>
    </citation>
    <scope>NUCLEOTIDE SEQUENCE [LARGE SCALE GENOMIC DNA]</scope>
    <source>
        <strain evidence="11">KCTC 22209</strain>
    </source>
</reference>
<organism evidence="10 11">
    <name type="scientific">Sphingobacterium anhuiense</name>
    <dbReference type="NCBI Taxonomy" id="493780"/>
    <lineage>
        <taxon>Bacteria</taxon>
        <taxon>Pseudomonadati</taxon>
        <taxon>Bacteroidota</taxon>
        <taxon>Sphingobacteriia</taxon>
        <taxon>Sphingobacteriales</taxon>
        <taxon>Sphingobacteriaceae</taxon>
        <taxon>Sphingobacterium</taxon>
    </lineage>
</organism>
<feature type="binding site" evidence="9">
    <location>
        <position position="112"/>
    </location>
    <ligand>
        <name>Mg(2+)</name>
        <dbReference type="ChEBI" id="CHEBI:18420"/>
    </ligand>
</feature>
<evidence type="ECO:0000313" key="11">
    <source>
        <dbReference type="Proteomes" id="UP001597509"/>
    </source>
</evidence>
<protein>
    <recommendedName>
        <fullName evidence="9">ATP-dependent dethiobiotin synthetase BioD</fullName>
        <ecNumber evidence="9">6.3.3.3</ecNumber>
    </recommendedName>
    <alternativeName>
        <fullName evidence="9">DTB synthetase</fullName>
        <shortName evidence="9">DTBS</shortName>
    </alternativeName>
    <alternativeName>
        <fullName evidence="9">Dethiobiotin synthase</fullName>
    </alternativeName>
</protein>
<evidence type="ECO:0000256" key="1">
    <source>
        <dbReference type="ARBA" id="ARBA00022490"/>
    </source>
</evidence>
<keyword evidence="6 9" id="KW-0067">ATP-binding</keyword>
<dbReference type="EC" id="6.3.3.3" evidence="9"/>
<dbReference type="Proteomes" id="UP001597509">
    <property type="component" value="Unassembled WGS sequence"/>
</dbReference>
<dbReference type="InterPro" id="IPR004472">
    <property type="entry name" value="DTB_synth_BioD"/>
</dbReference>
<comment type="subunit">
    <text evidence="9">Homodimer.</text>
</comment>
<dbReference type="GO" id="GO:0004141">
    <property type="term" value="F:dethiobiotin synthase activity"/>
    <property type="evidence" value="ECO:0007669"/>
    <property type="project" value="UniProtKB-EC"/>
</dbReference>
<keyword evidence="2 9" id="KW-0436">Ligase</keyword>
<feature type="binding site" evidence="9">
    <location>
        <begin position="197"/>
        <end position="199"/>
    </location>
    <ligand>
        <name>ATP</name>
        <dbReference type="ChEBI" id="CHEBI:30616"/>
    </ligand>
</feature>
<dbReference type="Gene3D" id="3.40.50.300">
    <property type="entry name" value="P-loop containing nucleotide triphosphate hydrolases"/>
    <property type="match status" value="1"/>
</dbReference>
<proteinExistence type="inferred from homology"/>
<evidence type="ECO:0000256" key="7">
    <source>
        <dbReference type="ARBA" id="ARBA00022842"/>
    </source>
</evidence>
<feature type="active site" evidence="9">
    <location>
        <position position="46"/>
    </location>
</feature>
<feature type="binding site" evidence="9">
    <location>
        <position position="57"/>
    </location>
    <ligand>
        <name>Mg(2+)</name>
        <dbReference type="ChEBI" id="CHEBI:18420"/>
    </ligand>
</feature>
<dbReference type="HAMAP" id="MF_00336">
    <property type="entry name" value="BioD"/>
    <property type="match status" value="1"/>
</dbReference>
<evidence type="ECO:0000256" key="5">
    <source>
        <dbReference type="ARBA" id="ARBA00022756"/>
    </source>
</evidence>
<accession>A0ABW5Z0N9</accession>
<sequence>MSPKPNRIKIKNNMKEQIFVTGIGTEIGKTVCSAILTQYLKADYWKPVQSGDLHATDSMRIYDLLQGDVRIHPERYKLQLAASPHKSALLENTSISLEDFKIPETTNNLVIEGAGGLFVPLSDTCYIIDLIQALTIPVALVIKDYLGCINHSLLSINAIKQRNIDLKYLIFNGGIDTDSERVISLQIPEHTQIIHIPQLETVTAEAVRKITDPFNS</sequence>
<comment type="similarity">
    <text evidence="9">Belongs to the dethiobiotin synthetase family.</text>
</comment>
<comment type="catalytic activity">
    <reaction evidence="8">
        <text>(7R,8S)-8-amino-7-(carboxyamino)nonanoate + ATP = (4R,5S)-dethiobiotin + ADP + phosphate + H(+)</text>
        <dbReference type="Rhea" id="RHEA:63684"/>
        <dbReference type="ChEBI" id="CHEBI:15378"/>
        <dbReference type="ChEBI" id="CHEBI:30616"/>
        <dbReference type="ChEBI" id="CHEBI:43474"/>
        <dbReference type="ChEBI" id="CHEBI:149470"/>
        <dbReference type="ChEBI" id="CHEBI:149473"/>
        <dbReference type="ChEBI" id="CHEBI:456216"/>
    </reaction>
</comment>
<keyword evidence="1 9" id="KW-0963">Cytoplasm</keyword>
<keyword evidence="11" id="KW-1185">Reference proteome</keyword>
<evidence type="ECO:0000256" key="3">
    <source>
        <dbReference type="ARBA" id="ARBA00022723"/>
    </source>
</evidence>
<feature type="binding site" evidence="9">
    <location>
        <position position="57"/>
    </location>
    <ligand>
        <name>ATP</name>
        <dbReference type="ChEBI" id="CHEBI:30616"/>
    </ligand>
</feature>
<dbReference type="NCBIfam" id="TIGR00347">
    <property type="entry name" value="bioD"/>
    <property type="match status" value="1"/>
</dbReference>
<dbReference type="SUPFAM" id="SSF52540">
    <property type="entry name" value="P-loop containing nucleoside triphosphate hydrolases"/>
    <property type="match status" value="1"/>
</dbReference>
<dbReference type="PIRSF" id="PIRSF006755">
    <property type="entry name" value="DTB_synth"/>
    <property type="match status" value="1"/>
</dbReference>
<dbReference type="RefSeq" id="WP_380923252.1">
    <property type="nucleotide sequence ID" value="NZ_JBHUPE010000010.1"/>
</dbReference>
<name>A0ABW5Z0N9_9SPHI</name>
<dbReference type="PANTHER" id="PTHR43210:SF2">
    <property type="entry name" value="ATP-DEPENDENT DETHIOBIOTIN SYNTHETASE BIOD 2"/>
    <property type="match status" value="1"/>
</dbReference>
<dbReference type="InterPro" id="IPR027417">
    <property type="entry name" value="P-loop_NTPase"/>
</dbReference>
<comment type="catalytic activity">
    <reaction evidence="9">
        <text>(7R,8S)-7,8-diammoniononanoate + CO2 + ATP = (4R,5S)-dethiobiotin + ADP + phosphate + 3 H(+)</text>
        <dbReference type="Rhea" id="RHEA:15805"/>
        <dbReference type="ChEBI" id="CHEBI:15378"/>
        <dbReference type="ChEBI" id="CHEBI:16526"/>
        <dbReference type="ChEBI" id="CHEBI:30616"/>
        <dbReference type="ChEBI" id="CHEBI:43474"/>
        <dbReference type="ChEBI" id="CHEBI:149469"/>
        <dbReference type="ChEBI" id="CHEBI:149473"/>
        <dbReference type="ChEBI" id="CHEBI:456216"/>
        <dbReference type="EC" id="6.3.3.3"/>
    </reaction>
</comment>
<dbReference type="Pfam" id="PF13500">
    <property type="entry name" value="AAA_26"/>
    <property type="match status" value="1"/>
</dbReference>
<comment type="cofactor">
    <cofactor evidence="9">
        <name>Mg(2+)</name>
        <dbReference type="ChEBI" id="CHEBI:18420"/>
    </cofactor>
</comment>
<evidence type="ECO:0000256" key="9">
    <source>
        <dbReference type="HAMAP-Rule" id="MF_00336"/>
    </source>
</evidence>
<dbReference type="CDD" id="cd03109">
    <property type="entry name" value="DTBS"/>
    <property type="match status" value="1"/>
</dbReference>
<evidence type="ECO:0000256" key="8">
    <source>
        <dbReference type="ARBA" id="ARBA00047386"/>
    </source>
</evidence>
<keyword evidence="4 9" id="KW-0547">Nucleotide-binding</keyword>
<feature type="binding site" evidence="9">
    <location>
        <position position="30"/>
    </location>
    <ligand>
        <name>Mg(2+)</name>
        <dbReference type="ChEBI" id="CHEBI:18420"/>
    </ligand>
</feature>
<evidence type="ECO:0000256" key="2">
    <source>
        <dbReference type="ARBA" id="ARBA00022598"/>
    </source>
</evidence>
<keyword evidence="5 9" id="KW-0093">Biotin biosynthesis</keyword>
<feature type="binding site" evidence="9">
    <location>
        <begin position="26"/>
        <end position="31"/>
    </location>
    <ligand>
        <name>ATP</name>
        <dbReference type="ChEBI" id="CHEBI:30616"/>
    </ligand>
</feature>
<keyword evidence="3 9" id="KW-0479">Metal-binding</keyword>